<dbReference type="InterPro" id="IPR026021">
    <property type="entry name" value="YdjA-like"/>
</dbReference>
<dbReference type="InterPro" id="IPR029479">
    <property type="entry name" value="Nitroreductase"/>
</dbReference>
<keyword evidence="11" id="KW-1185">Reference proteome</keyword>
<dbReference type="AlphaFoldDB" id="A0A931E562"/>
<dbReference type="PIRSF" id="PIRSF000232">
    <property type="entry name" value="YdjA"/>
    <property type="match status" value="1"/>
</dbReference>
<dbReference type="PANTHER" id="PTHR43821:SF1">
    <property type="entry name" value="NAD(P)H NITROREDUCTASE YDJA-RELATED"/>
    <property type="match status" value="1"/>
</dbReference>
<dbReference type="InterPro" id="IPR052530">
    <property type="entry name" value="NAD(P)H_nitroreductase"/>
</dbReference>
<protein>
    <recommendedName>
        <fullName evidence="7">Putative NAD(P)H nitroreductase</fullName>
        <ecNumber evidence="7">1.-.-.-</ecNumber>
    </recommendedName>
</protein>
<dbReference type="CDD" id="cd02135">
    <property type="entry name" value="YdjA-like"/>
    <property type="match status" value="1"/>
</dbReference>
<evidence type="ECO:0000256" key="5">
    <source>
        <dbReference type="ARBA" id="ARBA00023002"/>
    </source>
</evidence>
<feature type="binding site" evidence="8">
    <location>
        <position position="45"/>
    </location>
    <ligand>
        <name>FMN</name>
        <dbReference type="ChEBI" id="CHEBI:58210"/>
        <note>ligand shared between dimeric partners</note>
    </ligand>
</feature>
<dbReference type="RefSeq" id="WP_196990380.1">
    <property type="nucleotide sequence ID" value="NZ_JADWYR010000001.1"/>
</dbReference>
<dbReference type="Proteomes" id="UP000628448">
    <property type="component" value="Unassembled WGS sequence"/>
</dbReference>
<dbReference type="EC" id="1.-.-.-" evidence="7"/>
<evidence type="ECO:0000259" key="9">
    <source>
        <dbReference type="Pfam" id="PF00881"/>
    </source>
</evidence>
<dbReference type="EMBL" id="JADWYR010000001">
    <property type="protein sequence ID" value="MBG9376367.1"/>
    <property type="molecule type" value="Genomic_DNA"/>
</dbReference>
<keyword evidence="4 7" id="KW-0521">NADP</keyword>
<keyword evidence="6 7" id="KW-0520">NAD</keyword>
<dbReference type="SUPFAM" id="SSF55469">
    <property type="entry name" value="FMN-dependent nitroreductase-like"/>
    <property type="match status" value="1"/>
</dbReference>
<keyword evidence="3 7" id="KW-0288">FMN</keyword>
<dbReference type="InterPro" id="IPR000415">
    <property type="entry name" value="Nitroreductase-like"/>
</dbReference>
<evidence type="ECO:0000256" key="3">
    <source>
        <dbReference type="ARBA" id="ARBA00022643"/>
    </source>
</evidence>
<dbReference type="Gene3D" id="3.40.109.10">
    <property type="entry name" value="NADH Oxidase"/>
    <property type="match status" value="1"/>
</dbReference>
<evidence type="ECO:0000256" key="1">
    <source>
        <dbReference type="ARBA" id="ARBA00007118"/>
    </source>
</evidence>
<comment type="similarity">
    <text evidence="1 7">Belongs to the nitroreductase family.</text>
</comment>
<keyword evidence="5 7" id="KW-0560">Oxidoreductase</keyword>
<feature type="binding site" description="in other chain" evidence="8">
    <location>
        <begin position="14"/>
        <end position="16"/>
    </location>
    <ligand>
        <name>FMN</name>
        <dbReference type="ChEBI" id="CHEBI:58210"/>
        <note>ligand shared between dimeric partners</note>
    </ligand>
</feature>
<evidence type="ECO:0000313" key="11">
    <source>
        <dbReference type="Proteomes" id="UP000628448"/>
    </source>
</evidence>
<evidence type="ECO:0000256" key="7">
    <source>
        <dbReference type="PIRNR" id="PIRNR000232"/>
    </source>
</evidence>
<name>A0A931E562_9BACT</name>
<evidence type="ECO:0000256" key="4">
    <source>
        <dbReference type="ARBA" id="ARBA00022857"/>
    </source>
</evidence>
<evidence type="ECO:0000256" key="8">
    <source>
        <dbReference type="PIRSR" id="PIRSR000232-1"/>
    </source>
</evidence>
<feature type="binding site" description="in other chain" evidence="8">
    <location>
        <begin position="141"/>
        <end position="143"/>
    </location>
    <ligand>
        <name>FMN</name>
        <dbReference type="ChEBI" id="CHEBI:58210"/>
        <note>ligand shared between dimeric partners</note>
    </ligand>
</feature>
<evidence type="ECO:0000313" key="10">
    <source>
        <dbReference type="EMBL" id="MBG9376367.1"/>
    </source>
</evidence>
<gene>
    <name evidence="10" type="ORF">I5907_08995</name>
</gene>
<dbReference type="GO" id="GO:0016491">
    <property type="term" value="F:oxidoreductase activity"/>
    <property type="evidence" value="ECO:0007669"/>
    <property type="project" value="UniProtKB-UniRule"/>
</dbReference>
<organism evidence="10 11">
    <name type="scientific">Panacibacter microcysteis</name>
    <dbReference type="NCBI Taxonomy" id="2793269"/>
    <lineage>
        <taxon>Bacteria</taxon>
        <taxon>Pseudomonadati</taxon>
        <taxon>Bacteroidota</taxon>
        <taxon>Chitinophagia</taxon>
        <taxon>Chitinophagales</taxon>
        <taxon>Chitinophagaceae</taxon>
        <taxon>Panacibacter</taxon>
    </lineage>
</organism>
<dbReference type="Pfam" id="PF00881">
    <property type="entry name" value="Nitroreductase"/>
    <property type="match status" value="1"/>
</dbReference>
<dbReference type="PANTHER" id="PTHR43821">
    <property type="entry name" value="NAD(P)H NITROREDUCTASE YDJA-RELATED"/>
    <property type="match status" value="1"/>
</dbReference>
<evidence type="ECO:0000256" key="2">
    <source>
        <dbReference type="ARBA" id="ARBA00022630"/>
    </source>
</evidence>
<reference evidence="10" key="1">
    <citation type="submission" date="2020-11" db="EMBL/GenBank/DDBJ databases">
        <title>Bacterial whole genome sequence for Panacibacter sp. DH6.</title>
        <authorList>
            <person name="Le V."/>
            <person name="Ko S."/>
            <person name="Ahn C.-Y."/>
            <person name="Oh H.-M."/>
        </authorList>
    </citation>
    <scope>NUCLEOTIDE SEQUENCE</scope>
    <source>
        <strain evidence="10">DH6</strain>
    </source>
</reference>
<comment type="cofactor">
    <cofactor evidence="8">
        <name>FMN</name>
        <dbReference type="ChEBI" id="CHEBI:58210"/>
    </cofactor>
    <text evidence="8">Binds 1 FMN per subunit.</text>
</comment>
<proteinExistence type="inferred from homology"/>
<evidence type="ECO:0000256" key="6">
    <source>
        <dbReference type="ARBA" id="ARBA00023027"/>
    </source>
</evidence>
<feature type="domain" description="Nitroreductase" evidence="9">
    <location>
        <begin position="11"/>
        <end position="172"/>
    </location>
</feature>
<keyword evidence="2 7" id="KW-0285">Flavoprotein</keyword>
<sequence>MTNFETLQHIIRNRRSSKPALMNGKSIDDSTIQQLLELADWAPTHGHTEPWRFVVYGGEKVKEFCNDHASLYKANTPEEKFMHATYDKLQRQGDLVSHIILVYMKRGNNPKIPVLEEIAAASCAVENVLLGASTLNVAVLWGSGGMTHHPAMKQYLNLAEEDVVLGILYLGYTDDQVAKEGRRIVPAADKITWK</sequence>
<comment type="caution">
    <text evidence="10">The sequence shown here is derived from an EMBL/GenBank/DDBJ whole genome shotgun (WGS) entry which is preliminary data.</text>
</comment>
<accession>A0A931E562</accession>